<protein>
    <submittedName>
        <fullName evidence="2">Uncharacterized protein</fullName>
    </submittedName>
</protein>
<evidence type="ECO:0000256" key="1">
    <source>
        <dbReference type="SAM" id="MobiDB-lite"/>
    </source>
</evidence>
<feature type="region of interest" description="Disordered" evidence="1">
    <location>
        <begin position="412"/>
        <end position="487"/>
    </location>
</feature>
<reference evidence="2" key="1">
    <citation type="submission" date="2020-02" db="EMBL/GenBank/DDBJ databases">
        <authorList>
            <person name="Meier V. D."/>
        </authorList>
    </citation>
    <scope>NUCLEOTIDE SEQUENCE</scope>
    <source>
        <strain evidence="2">AVDCRST_MAG93</strain>
    </source>
</reference>
<proteinExistence type="predicted"/>
<sequence length="487" mass="53054">QPALEHLTAHSEATRAAAQARVALRDKNTADLRRLAAEVARVEQTRVAEVVPTLEALQIYPPSNWRDLANYVAQATATLQRLFDVPADANDVASTIERHNSMEAQDFDAAEQALSESFVALREAEEQGKAVVARLMEVREIERTAPKMVQEVVAALDAATQRRDRDNPKIDPTVDQQIRDAAQALEDGRRALTERSFVAASVALNRSRSLSAAAQASADEQAYAIDGLYGDLEQTRNLATVSVAAAVTELNALPASAQTAMTMQAVSGAQSPLRMAESAATTLAGKDNRELAEALRSTVAAYQQATVLSEQARQGIRTDQQAYERVIADAQKALAAAQAALESAHTYVVQPDAGWTGRDALQQGRELLPALPPYRAPLDLYARLVAQALRAQQFAEAARSAATARIMEVEAQRAADMRRRQEVERRRRAEQEEQRRRAEASQRASQRARSSSTWSSRSRSSSSSRSSSFGRSSSSSRSSSMGSSRRR</sequence>
<evidence type="ECO:0000313" key="2">
    <source>
        <dbReference type="EMBL" id="CAA9308007.1"/>
    </source>
</evidence>
<dbReference type="EMBL" id="CADCTR010001697">
    <property type="protein sequence ID" value="CAA9308007.1"/>
    <property type="molecule type" value="Genomic_DNA"/>
</dbReference>
<feature type="non-terminal residue" evidence="2">
    <location>
        <position position="1"/>
    </location>
</feature>
<accession>A0A6J4KLQ5</accession>
<name>A0A6J4KLQ5_9CHLR</name>
<organism evidence="2">
    <name type="scientific">uncultured Chloroflexia bacterium</name>
    <dbReference type="NCBI Taxonomy" id="1672391"/>
    <lineage>
        <taxon>Bacteria</taxon>
        <taxon>Bacillati</taxon>
        <taxon>Chloroflexota</taxon>
        <taxon>Chloroflexia</taxon>
        <taxon>environmental samples</taxon>
    </lineage>
</organism>
<feature type="compositionally biased region" description="Basic and acidic residues" evidence="1">
    <location>
        <begin position="412"/>
        <end position="440"/>
    </location>
</feature>
<gene>
    <name evidence="2" type="ORF">AVDCRST_MAG93-5036</name>
</gene>
<dbReference type="AlphaFoldDB" id="A0A6J4KLQ5"/>
<feature type="compositionally biased region" description="Low complexity" evidence="1">
    <location>
        <begin position="441"/>
        <end position="487"/>
    </location>
</feature>